<dbReference type="PROSITE" id="PS50157">
    <property type="entry name" value="ZINC_FINGER_C2H2_2"/>
    <property type="match status" value="1"/>
</dbReference>
<dbReference type="PROSITE" id="PS50280">
    <property type="entry name" value="SET"/>
    <property type="match status" value="1"/>
</dbReference>
<dbReference type="InterPro" id="IPR050331">
    <property type="entry name" value="Zinc_finger"/>
</dbReference>
<feature type="domain" description="SET" evidence="13">
    <location>
        <begin position="65"/>
        <end position="179"/>
    </location>
</feature>
<keyword evidence="7" id="KW-0156">Chromatin regulator</keyword>
<evidence type="ECO:0000256" key="1">
    <source>
        <dbReference type="ARBA" id="ARBA00004123"/>
    </source>
</evidence>
<dbReference type="CDD" id="cd19193">
    <property type="entry name" value="PR-SET_PRDM7_9"/>
    <property type="match status" value="1"/>
</dbReference>
<dbReference type="PANTHER" id="PTHR16515">
    <property type="entry name" value="PR DOMAIN ZINC FINGER PROTEIN"/>
    <property type="match status" value="1"/>
</dbReference>
<dbReference type="OMA" id="YSWEIRI"/>
<dbReference type="SMART" id="SM00355">
    <property type="entry name" value="ZnF_C2H2"/>
    <property type="match status" value="1"/>
</dbReference>
<dbReference type="Gene3D" id="2.170.270.10">
    <property type="entry name" value="SET domain"/>
    <property type="match status" value="1"/>
</dbReference>
<protein>
    <submittedName>
        <fullName evidence="14">PR/SET domain 7</fullName>
    </submittedName>
</protein>
<gene>
    <name evidence="14" type="primary">PRDM7</name>
</gene>
<keyword evidence="9" id="KW-0804">Transcription</keyword>
<evidence type="ECO:0000256" key="5">
    <source>
        <dbReference type="ARBA" id="ARBA00022679"/>
    </source>
</evidence>
<reference evidence="15" key="1">
    <citation type="submission" date="2011-08" db="EMBL/GenBank/DDBJ databases">
        <title>The draft genome of Latimeria chalumnae.</title>
        <authorList>
            <person name="Di Palma F."/>
            <person name="Alfoldi J."/>
            <person name="Johnson J."/>
            <person name="Berlin A."/>
            <person name="Gnerre S."/>
            <person name="Jaffe D."/>
            <person name="MacCallum I."/>
            <person name="Young S."/>
            <person name="Walker B.J."/>
            <person name="Lander E."/>
            <person name="Lindblad-Toh K."/>
        </authorList>
    </citation>
    <scope>NUCLEOTIDE SEQUENCE [LARGE SCALE GENOMIC DNA]</scope>
    <source>
        <strain evidence="15">Wild caught</strain>
    </source>
</reference>
<dbReference type="Ensembl" id="ENSLACT00000015865.1">
    <property type="protein sequence ID" value="ENSLACP00000015755.1"/>
    <property type="gene ID" value="ENSLACG00000013877.1"/>
</dbReference>
<keyword evidence="3" id="KW-0158">Chromosome</keyword>
<organism evidence="14 15">
    <name type="scientific">Latimeria chalumnae</name>
    <name type="common">Coelacanth</name>
    <dbReference type="NCBI Taxonomy" id="7897"/>
    <lineage>
        <taxon>Eukaryota</taxon>
        <taxon>Metazoa</taxon>
        <taxon>Chordata</taxon>
        <taxon>Craniata</taxon>
        <taxon>Vertebrata</taxon>
        <taxon>Euteleostomi</taxon>
        <taxon>Coelacanthiformes</taxon>
        <taxon>Coelacanthidae</taxon>
        <taxon>Latimeria</taxon>
    </lineage>
</organism>
<dbReference type="GeneTree" id="ENSGT00940000158211"/>
<keyword evidence="6" id="KW-0949">S-adenosyl-L-methionine</keyword>
<evidence type="ECO:0000259" key="12">
    <source>
        <dbReference type="PROSITE" id="PS50157"/>
    </source>
</evidence>
<keyword evidence="11" id="KW-0862">Zinc</keyword>
<accession>H3B1I4</accession>
<dbReference type="Proteomes" id="UP000008672">
    <property type="component" value="Unassembled WGS sequence"/>
</dbReference>
<keyword evidence="5" id="KW-0808">Transferase</keyword>
<evidence type="ECO:0000256" key="7">
    <source>
        <dbReference type="ARBA" id="ARBA00022853"/>
    </source>
</evidence>
<dbReference type="FunFam" id="2.170.270.10:FF:000031">
    <property type="entry name" value="probable histone-lysine N-methyltransferase PRDM7"/>
    <property type="match status" value="1"/>
</dbReference>
<keyword evidence="11" id="KW-0479">Metal-binding</keyword>
<dbReference type="HOGENOM" id="CLU_064013_1_0_1"/>
<reference evidence="14" key="2">
    <citation type="submission" date="2025-08" db="UniProtKB">
        <authorList>
            <consortium name="Ensembl"/>
        </authorList>
    </citation>
    <scope>IDENTIFICATION</scope>
</reference>
<dbReference type="GO" id="GO:0005634">
    <property type="term" value="C:nucleus"/>
    <property type="evidence" value="ECO:0007669"/>
    <property type="project" value="UniProtKB-SubCell"/>
</dbReference>
<evidence type="ECO:0000256" key="9">
    <source>
        <dbReference type="ARBA" id="ARBA00023163"/>
    </source>
</evidence>
<reference evidence="14" key="3">
    <citation type="submission" date="2025-09" db="UniProtKB">
        <authorList>
            <consortium name="Ensembl"/>
        </authorList>
    </citation>
    <scope>IDENTIFICATION</scope>
</reference>
<dbReference type="InterPro" id="IPR044417">
    <property type="entry name" value="PRDM7_9_PR-SET"/>
</dbReference>
<dbReference type="GO" id="GO:0032259">
    <property type="term" value="P:methylation"/>
    <property type="evidence" value="ECO:0007669"/>
    <property type="project" value="UniProtKB-KW"/>
</dbReference>
<evidence type="ECO:0000256" key="11">
    <source>
        <dbReference type="PROSITE-ProRule" id="PRU00042"/>
    </source>
</evidence>
<dbReference type="PANTHER" id="PTHR16515:SF10">
    <property type="entry name" value="HISTONE-LYSINE N-METHYLTRANSFERASE PRDM9-RELATED"/>
    <property type="match status" value="1"/>
</dbReference>
<dbReference type="PROSITE" id="PS00028">
    <property type="entry name" value="ZINC_FINGER_C2H2_1"/>
    <property type="match status" value="1"/>
</dbReference>
<dbReference type="GO" id="GO:0008270">
    <property type="term" value="F:zinc ion binding"/>
    <property type="evidence" value="ECO:0007669"/>
    <property type="project" value="UniProtKB-KW"/>
</dbReference>
<dbReference type="GO" id="GO:0010844">
    <property type="term" value="F:recombination hotspot binding"/>
    <property type="evidence" value="ECO:0007669"/>
    <property type="project" value="TreeGrafter"/>
</dbReference>
<evidence type="ECO:0000256" key="4">
    <source>
        <dbReference type="ARBA" id="ARBA00022603"/>
    </source>
</evidence>
<evidence type="ECO:0000256" key="8">
    <source>
        <dbReference type="ARBA" id="ARBA00023015"/>
    </source>
</evidence>
<dbReference type="InParanoid" id="H3B1I4"/>
<dbReference type="GO" id="GO:0005694">
    <property type="term" value="C:chromosome"/>
    <property type="evidence" value="ECO:0007669"/>
    <property type="project" value="UniProtKB-SubCell"/>
</dbReference>
<dbReference type="AlphaFoldDB" id="H3B1I4"/>
<dbReference type="Pfam" id="PF21549">
    <property type="entry name" value="PRDM2_PR"/>
    <property type="match status" value="1"/>
</dbReference>
<dbReference type="EMBL" id="AFYH01089379">
    <property type="status" value="NOT_ANNOTATED_CDS"/>
    <property type="molecule type" value="Genomic_DNA"/>
</dbReference>
<evidence type="ECO:0000256" key="2">
    <source>
        <dbReference type="ARBA" id="ARBA00004286"/>
    </source>
</evidence>
<name>H3B1I4_LATCH</name>
<keyword evidence="8" id="KW-0805">Transcription regulation</keyword>
<keyword evidence="11" id="KW-0863">Zinc-finger</keyword>
<proteinExistence type="predicted"/>
<evidence type="ECO:0000259" key="13">
    <source>
        <dbReference type="PROSITE" id="PS50280"/>
    </source>
</evidence>
<evidence type="ECO:0000256" key="3">
    <source>
        <dbReference type="ARBA" id="ARBA00022454"/>
    </source>
</evidence>
<dbReference type="eggNOG" id="KOG2461">
    <property type="taxonomic scope" value="Eukaryota"/>
</dbReference>
<dbReference type="GO" id="GO:0010845">
    <property type="term" value="P:positive regulation of reciprocal meiotic recombination"/>
    <property type="evidence" value="ECO:0007669"/>
    <property type="project" value="TreeGrafter"/>
</dbReference>
<keyword evidence="15" id="KW-1185">Reference proteome</keyword>
<dbReference type="STRING" id="7897.ENSLACP00000015755"/>
<dbReference type="GO" id="GO:0046975">
    <property type="term" value="F:histone H3K36 methyltransferase activity"/>
    <property type="evidence" value="ECO:0007669"/>
    <property type="project" value="TreeGrafter"/>
</dbReference>
<evidence type="ECO:0000256" key="6">
    <source>
        <dbReference type="ARBA" id="ARBA00022691"/>
    </source>
</evidence>
<dbReference type="InterPro" id="IPR013087">
    <property type="entry name" value="Znf_C2H2_type"/>
</dbReference>
<dbReference type="GO" id="GO:0010468">
    <property type="term" value="P:regulation of gene expression"/>
    <property type="evidence" value="ECO:0007669"/>
    <property type="project" value="TreeGrafter"/>
</dbReference>
<dbReference type="InterPro" id="IPR046341">
    <property type="entry name" value="SET_dom_sf"/>
</dbReference>
<evidence type="ECO:0000313" key="14">
    <source>
        <dbReference type="Ensembl" id="ENSLACP00000015755.1"/>
    </source>
</evidence>
<keyword evidence="4" id="KW-0489">Methyltransferase</keyword>
<evidence type="ECO:0000256" key="10">
    <source>
        <dbReference type="ARBA" id="ARBA00023242"/>
    </source>
</evidence>
<dbReference type="SMART" id="SM00317">
    <property type="entry name" value="SET"/>
    <property type="match status" value="1"/>
</dbReference>
<dbReference type="InterPro" id="IPR001214">
    <property type="entry name" value="SET_dom"/>
</dbReference>
<evidence type="ECO:0000313" key="15">
    <source>
        <dbReference type="Proteomes" id="UP000008672"/>
    </source>
</evidence>
<sequence>AYSLRQREKKVYFEIDELQDDDYLFCEECQTFFVEECPVHGPPVFVNDTVVAWGQEGRAQLTLPEGMSISPSQIPKAGLGVWNEAKAILKGVHFGPYEGEITEEEEAAHSGYSWVITKGKNYYEYIDAKDEDKSNWMRYVNCAREEEEQNLVAFQHHGKIFYRSCRQILPGRELLVWYGDDYGKELGIKWNSMWKNRQEPKDDCYPCPCCNIAFTGKEYLEKHMKRKHPSRYV</sequence>
<keyword evidence="10" id="KW-0539">Nucleus</keyword>
<dbReference type="Bgee" id="ENSLACG00000013877">
    <property type="expression patterns" value="Expressed in post-anal tail muscle and 2 other cell types or tissues"/>
</dbReference>
<dbReference type="Gene3D" id="3.30.160.60">
    <property type="entry name" value="Classic Zinc Finger"/>
    <property type="match status" value="1"/>
</dbReference>
<dbReference type="GO" id="GO:0042800">
    <property type="term" value="F:histone H3K4 methyltransferase activity"/>
    <property type="evidence" value="ECO:0007669"/>
    <property type="project" value="UniProtKB-ARBA"/>
</dbReference>
<feature type="domain" description="C2H2-type" evidence="12">
    <location>
        <begin position="205"/>
        <end position="233"/>
    </location>
</feature>
<comment type="subcellular location">
    <subcellularLocation>
        <location evidence="2">Chromosome</location>
    </subcellularLocation>
    <subcellularLocation>
        <location evidence="1">Nucleus</location>
    </subcellularLocation>
</comment>
<dbReference type="SUPFAM" id="SSF82199">
    <property type="entry name" value="SET domain"/>
    <property type="match status" value="1"/>
</dbReference>